<proteinExistence type="predicted"/>
<keyword evidence="1" id="KW-1133">Transmembrane helix</keyword>
<evidence type="ECO:0000313" key="3">
    <source>
        <dbReference type="Proteomes" id="UP000034235"/>
    </source>
</evidence>
<organism evidence="2 3">
    <name type="scientific">Candidatus Daviesbacteria bacterium GW2011_GWA2_38_24</name>
    <dbReference type="NCBI Taxonomy" id="1618422"/>
    <lineage>
        <taxon>Bacteria</taxon>
        <taxon>Candidatus Daviesiibacteriota</taxon>
    </lineage>
</organism>
<dbReference type="EMBL" id="LBUP01000001">
    <property type="protein sequence ID" value="KKQ67473.1"/>
    <property type="molecule type" value="Genomic_DNA"/>
</dbReference>
<feature type="transmembrane region" description="Helical" evidence="1">
    <location>
        <begin position="12"/>
        <end position="33"/>
    </location>
</feature>
<name>A0A0G0JIB5_9BACT</name>
<dbReference type="Proteomes" id="UP000034235">
    <property type="component" value="Unassembled WGS sequence"/>
</dbReference>
<evidence type="ECO:0000256" key="1">
    <source>
        <dbReference type="SAM" id="Phobius"/>
    </source>
</evidence>
<gene>
    <name evidence="2" type="ORF">US86_C0001G0400</name>
</gene>
<protein>
    <recommendedName>
        <fullName evidence="4">PsbP C-terminal domain-containing protein</fullName>
    </recommendedName>
</protein>
<keyword evidence="1" id="KW-0812">Transmembrane</keyword>
<sequence>MKLPKSQKGLTPVLVLVIIALIGAGLFGAYYLGTQQSKSQNTQSQATLTPTSQTDETASWEEYVDSKHGYSIKYPQTLSYKQESKKEVWEMEFDNLNLRNYPEDEEWSKKDAISISLMVRTMQNPGDLKSWLEKISTTELIGGTVGPSAVDFTNYKIGDINALDFHTGAERIYRNVAFYQNGNLYVFILNSTGETGSRYDYNKNAVSIFDQILSTFKFTK</sequence>
<evidence type="ECO:0008006" key="4">
    <source>
        <dbReference type="Google" id="ProtNLM"/>
    </source>
</evidence>
<accession>A0A0G0JIB5</accession>
<evidence type="ECO:0000313" key="2">
    <source>
        <dbReference type="EMBL" id="KKQ67473.1"/>
    </source>
</evidence>
<keyword evidence="1" id="KW-0472">Membrane</keyword>
<comment type="caution">
    <text evidence="2">The sequence shown here is derived from an EMBL/GenBank/DDBJ whole genome shotgun (WGS) entry which is preliminary data.</text>
</comment>
<reference evidence="2 3" key="1">
    <citation type="journal article" date="2015" name="Nature">
        <title>rRNA introns, odd ribosomes, and small enigmatic genomes across a large radiation of phyla.</title>
        <authorList>
            <person name="Brown C.T."/>
            <person name="Hug L.A."/>
            <person name="Thomas B.C."/>
            <person name="Sharon I."/>
            <person name="Castelle C.J."/>
            <person name="Singh A."/>
            <person name="Wilkins M.J."/>
            <person name="Williams K.H."/>
            <person name="Banfield J.F."/>
        </authorList>
    </citation>
    <scope>NUCLEOTIDE SEQUENCE [LARGE SCALE GENOMIC DNA]</scope>
</reference>
<dbReference type="AlphaFoldDB" id="A0A0G0JIB5"/>